<evidence type="ECO:0000256" key="3">
    <source>
        <dbReference type="PIRSR" id="PIRSR000509-1"/>
    </source>
</evidence>
<dbReference type="SFLD" id="SFLDS00036">
    <property type="entry name" value="Aromatic_Prenyltransferase"/>
    <property type="match status" value="1"/>
</dbReference>
<feature type="binding site" evidence="3">
    <location>
        <position position="249"/>
    </location>
    <ligand>
        <name>dimethylallyl diphosphate</name>
        <dbReference type="ChEBI" id="CHEBI:57623"/>
    </ligand>
</feature>
<dbReference type="InterPro" id="IPR012148">
    <property type="entry name" value="ABBA_DMATS-like"/>
</dbReference>
<keyword evidence="5" id="KW-1185">Reference proteome</keyword>
<dbReference type="Proteomes" id="UP000653565">
    <property type="component" value="Unassembled WGS sequence"/>
</dbReference>
<dbReference type="OrthoDB" id="5392033at2759"/>
<dbReference type="GO" id="GO:0009820">
    <property type="term" value="P:alkaloid metabolic process"/>
    <property type="evidence" value="ECO:0007669"/>
    <property type="project" value="InterPro"/>
</dbReference>
<evidence type="ECO:0008006" key="6">
    <source>
        <dbReference type="Google" id="ProtNLM"/>
    </source>
</evidence>
<dbReference type="Pfam" id="PF11991">
    <property type="entry name" value="Trp_DMAT"/>
    <property type="match status" value="1"/>
</dbReference>
<evidence type="ECO:0000256" key="2">
    <source>
        <dbReference type="ARBA" id="ARBA00022679"/>
    </source>
</evidence>
<proteinExistence type="inferred from homology"/>
<dbReference type="PIRSF" id="PIRSF000509">
    <property type="entry name" value="Trp_DMAT"/>
    <property type="match status" value="1"/>
</dbReference>
<protein>
    <recommendedName>
        <fullName evidence="6">Dimethylallyl tryptophan synthase</fullName>
    </recommendedName>
</protein>
<accession>A0A8H4HFF1</accession>
<reference evidence="4" key="1">
    <citation type="journal article" date="2020" name="bioRxiv">
        <title>Genomic and phenotypic heterogeneity of clinical isolates of the human pathogens Aspergillus fumigatus, Aspergillus lentulus and Aspergillus fumigatiaffinis.</title>
        <authorList>
            <person name="dos Santos R.A.C."/>
            <person name="Steenwyk J.L."/>
            <person name="Rivero-Menendez O."/>
            <person name="Mead M.E."/>
            <person name="Silva L.P."/>
            <person name="Bastos R.W."/>
            <person name="Alastruey-Izquierdo A."/>
            <person name="Goldman G.H."/>
            <person name="Rokas A."/>
        </authorList>
    </citation>
    <scope>NUCLEOTIDE SEQUENCE</scope>
    <source>
        <strain evidence="4">CNM-CM6805</strain>
    </source>
</reference>
<reference evidence="4" key="2">
    <citation type="submission" date="2020-04" db="EMBL/GenBank/DDBJ databases">
        <authorList>
            <person name="Santos R.A.C."/>
            <person name="Steenwyk J.L."/>
            <person name="Rivero-Menendez O."/>
            <person name="Mead M.E."/>
            <person name="Silva L.P."/>
            <person name="Bastos R.W."/>
            <person name="Alastruey-Izquierdo A."/>
            <person name="Goldman G.H."/>
            <person name="Rokas A."/>
        </authorList>
    </citation>
    <scope>NUCLEOTIDE SEQUENCE</scope>
    <source>
        <strain evidence="4">CNM-CM6805</strain>
    </source>
</reference>
<feature type="binding site" evidence="3">
    <location>
        <position position="180"/>
    </location>
    <ligand>
        <name>dimethylallyl diphosphate</name>
        <dbReference type="ChEBI" id="CHEBI:57623"/>
    </ligand>
</feature>
<name>A0A8H4HFF1_9EURO</name>
<gene>
    <name evidence="4" type="ORF">CNMCM6805_002394</name>
</gene>
<feature type="binding site" evidence="3">
    <location>
        <position position="251"/>
    </location>
    <ligand>
        <name>dimethylallyl diphosphate</name>
        <dbReference type="ChEBI" id="CHEBI:57623"/>
    </ligand>
</feature>
<dbReference type="GO" id="GO:0016765">
    <property type="term" value="F:transferase activity, transferring alkyl or aryl (other than methyl) groups"/>
    <property type="evidence" value="ECO:0007669"/>
    <property type="project" value="InterPro"/>
</dbReference>
<comment type="caution">
    <text evidence="4">The sequence shown here is derived from an EMBL/GenBank/DDBJ whole genome shotgun (WGS) entry which is preliminary data.</text>
</comment>
<keyword evidence="2" id="KW-0808">Transferase</keyword>
<dbReference type="NCBIfam" id="TIGR03429">
    <property type="entry name" value="arom_pren_DMATS"/>
    <property type="match status" value="1"/>
</dbReference>
<dbReference type="InterPro" id="IPR033964">
    <property type="entry name" value="ABBA"/>
</dbReference>
<organism evidence="4 5">
    <name type="scientific">Aspergillus fumigatiaffinis</name>
    <dbReference type="NCBI Taxonomy" id="340414"/>
    <lineage>
        <taxon>Eukaryota</taxon>
        <taxon>Fungi</taxon>
        <taxon>Dikarya</taxon>
        <taxon>Ascomycota</taxon>
        <taxon>Pezizomycotina</taxon>
        <taxon>Eurotiomycetes</taxon>
        <taxon>Eurotiomycetidae</taxon>
        <taxon>Eurotiales</taxon>
        <taxon>Aspergillaceae</taxon>
        <taxon>Aspergillus</taxon>
        <taxon>Aspergillus subgen. Fumigati</taxon>
    </lineage>
</organism>
<dbReference type="AlphaFoldDB" id="A0A8H4HFF1"/>
<feature type="binding site" evidence="3">
    <location>
        <position position="78"/>
    </location>
    <ligand>
        <name>L-tryptophan</name>
        <dbReference type="ChEBI" id="CHEBI:57912"/>
    </ligand>
</feature>
<dbReference type="InterPro" id="IPR017795">
    <property type="entry name" value="ABBA_NscD-like"/>
</dbReference>
<dbReference type="CDD" id="cd13929">
    <property type="entry name" value="PT-DMATS_CymD"/>
    <property type="match status" value="1"/>
</dbReference>
<evidence type="ECO:0000256" key="1">
    <source>
        <dbReference type="ARBA" id="ARBA00010209"/>
    </source>
</evidence>
<dbReference type="EMBL" id="JAAAPX010000015">
    <property type="protein sequence ID" value="KAF4242770.1"/>
    <property type="molecule type" value="Genomic_DNA"/>
</dbReference>
<comment type="similarity">
    <text evidence="1">Belongs to the tryptophan dimethylallyltransferase family.</text>
</comment>
<feature type="binding site" evidence="3">
    <location>
        <position position="93"/>
    </location>
    <ligand>
        <name>dimethylallyl diphosphate</name>
        <dbReference type="ChEBI" id="CHEBI:57623"/>
    </ligand>
</feature>
<feature type="binding site" evidence="3">
    <location>
        <position position="247"/>
    </location>
    <ligand>
        <name>dimethylallyl diphosphate</name>
        <dbReference type="ChEBI" id="CHEBI:57623"/>
    </ligand>
</feature>
<evidence type="ECO:0000313" key="4">
    <source>
        <dbReference type="EMBL" id="KAF4242770.1"/>
    </source>
</evidence>
<feature type="binding site" evidence="3">
    <location>
        <position position="182"/>
    </location>
    <ligand>
        <name>dimethylallyl diphosphate</name>
        <dbReference type="ChEBI" id="CHEBI:57623"/>
    </ligand>
</feature>
<sequence>MSSPVKALSKYIDFNSDSEEAWFNKTAPLLGKLLSSSGYSIDQQYQYLTFYYRVLVPAFGPYPQRYSSTMTGSGLPLEFSVNYQEHGDSTVVRIGFEPITSLSGTGRDPYNQRAVASLLSRVANIDPKNFDNRLWHHFAYEHTVTTLERERLNGATVHGSELRSSMAFGFDLKGGDVVVKGYSFPAVKVQASNQKFGDLIGSSIRKIQSEMDCEEAFHTVHSYMEESGGYNQFAFFSWDCVVPSTSRLKFYGIDNNVTWAKVQELWTLNGRVETPNTPKAMQRLRQLWDLMEIKEGNKAYSGKFDRGEESDHHTGAPMMWNYEMKPGSSVPQPKIYLPAYGENDMKVVTALSLFFELLGLSELARTYPDTVKSLLYVPLLIHDSLEANMLIFSQALNKT</sequence>
<dbReference type="PANTHER" id="PTHR40627">
    <property type="entry name" value="INDOLE PRENYLTRANSFERASE TDIB-RELATED"/>
    <property type="match status" value="1"/>
</dbReference>
<dbReference type="PANTHER" id="PTHR40627:SF3">
    <property type="entry name" value="PRENYLTRANSFERASE ASQH2-RELATED"/>
    <property type="match status" value="1"/>
</dbReference>
<evidence type="ECO:0000313" key="5">
    <source>
        <dbReference type="Proteomes" id="UP000653565"/>
    </source>
</evidence>
<feature type="binding site" evidence="3">
    <location>
        <position position="336"/>
    </location>
    <ligand>
        <name>dimethylallyl diphosphate</name>
        <dbReference type="ChEBI" id="CHEBI:57623"/>
    </ligand>
</feature>